<feature type="compositionally biased region" description="Basic and acidic residues" evidence="1">
    <location>
        <begin position="202"/>
        <end position="216"/>
    </location>
</feature>
<evidence type="ECO:0000313" key="2">
    <source>
        <dbReference type="EMBL" id="EME50350.1"/>
    </source>
</evidence>
<proteinExistence type="predicted"/>
<protein>
    <submittedName>
        <fullName evidence="2">Uncharacterized protein</fullName>
    </submittedName>
</protein>
<reference evidence="2 3" key="2">
    <citation type="journal article" date="2012" name="PLoS Pathog.">
        <title>Diverse lifestyles and strategies of plant pathogenesis encoded in the genomes of eighteen Dothideomycetes fungi.</title>
        <authorList>
            <person name="Ohm R.A."/>
            <person name="Feau N."/>
            <person name="Henrissat B."/>
            <person name="Schoch C.L."/>
            <person name="Horwitz B.A."/>
            <person name="Barry K.W."/>
            <person name="Condon B.J."/>
            <person name="Copeland A.C."/>
            <person name="Dhillon B."/>
            <person name="Glaser F."/>
            <person name="Hesse C.N."/>
            <person name="Kosti I."/>
            <person name="LaButti K."/>
            <person name="Lindquist E.A."/>
            <person name="Lucas S."/>
            <person name="Salamov A.A."/>
            <person name="Bradshaw R.E."/>
            <person name="Ciuffetti L."/>
            <person name="Hamelin R.C."/>
            <person name="Kema G.H.J."/>
            <person name="Lawrence C."/>
            <person name="Scott J.A."/>
            <person name="Spatafora J.W."/>
            <person name="Turgeon B.G."/>
            <person name="de Wit P.J.G.M."/>
            <person name="Zhong S."/>
            <person name="Goodwin S.B."/>
            <person name="Grigoriev I.V."/>
        </authorList>
    </citation>
    <scope>NUCLEOTIDE SEQUENCE [LARGE SCALE GENOMIC DNA]</scope>
    <source>
        <strain evidence="3">NZE10 / CBS 128990</strain>
    </source>
</reference>
<sequence>MQRTRDFQLQREGLPLPRTKADIIAQQTIEHRSSTSACHKPSCTNIDITTAQCQQPREPRASTGRNMVHVCASQSSSCGSTSRDVTASRKSKPSTRCSRTSSRALVLEKRVFPSKSKSPNLASRAVSPRCNLSSYEKIATQYRESKKDKNKHIWDPIKAYANATGEEKILFDDLYTSLETTMEDFGFPGPTAAFTFPTNSQGDRHEKGGVDAKGEESVAEAKATPDGGEAARAEAPEDEA</sequence>
<name>N1Q5B9_DOTSN</name>
<dbReference type="HOGENOM" id="CLU_1156361_0_0_1"/>
<dbReference type="EMBL" id="KB446535">
    <property type="protein sequence ID" value="EME50350.1"/>
    <property type="molecule type" value="Genomic_DNA"/>
</dbReference>
<feature type="compositionally biased region" description="Basic and acidic residues" evidence="1">
    <location>
        <begin position="229"/>
        <end position="240"/>
    </location>
</feature>
<feature type="region of interest" description="Disordered" evidence="1">
    <location>
        <begin position="73"/>
        <end position="100"/>
    </location>
</feature>
<accession>N1Q5B9</accession>
<dbReference type="AlphaFoldDB" id="N1Q5B9"/>
<feature type="region of interest" description="Disordered" evidence="1">
    <location>
        <begin position="189"/>
        <end position="240"/>
    </location>
</feature>
<evidence type="ECO:0000313" key="3">
    <source>
        <dbReference type="Proteomes" id="UP000016933"/>
    </source>
</evidence>
<keyword evidence="3" id="KW-1185">Reference proteome</keyword>
<feature type="compositionally biased region" description="Low complexity" evidence="1">
    <location>
        <begin position="73"/>
        <end position="82"/>
    </location>
</feature>
<dbReference type="Proteomes" id="UP000016933">
    <property type="component" value="Unassembled WGS sequence"/>
</dbReference>
<reference evidence="3" key="1">
    <citation type="journal article" date="2012" name="PLoS Genet.">
        <title>The genomes of the fungal plant pathogens Cladosporium fulvum and Dothistroma septosporum reveal adaptation to different hosts and lifestyles but also signatures of common ancestry.</title>
        <authorList>
            <person name="de Wit P.J.G.M."/>
            <person name="van der Burgt A."/>
            <person name="Oekmen B."/>
            <person name="Stergiopoulos I."/>
            <person name="Abd-Elsalam K.A."/>
            <person name="Aerts A.L."/>
            <person name="Bahkali A.H."/>
            <person name="Beenen H.G."/>
            <person name="Chettri P."/>
            <person name="Cox M.P."/>
            <person name="Datema E."/>
            <person name="de Vries R.P."/>
            <person name="Dhillon B."/>
            <person name="Ganley A.R."/>
            <person name="Griffiths S.A."/>
            <person name="Guo Y."/>
            <person name="Hamelin R.C."/>
            <person name="Henrissat B."/>
            <person name="Kabir M.S."/>
            <person name="Jashni M.K."/>
            <person name="Kema G."/>
            <person name="Klaubauf S."/>
            <person name="Lapidus A."/>
            <person name="Levasseur A."/>
            <person name="Lindquist E."/>
            <person name="Mehrabi R."/>
            <person name="Ohm R.A."/>
            <person name="Owen T.J."/>
            <person name="Salamov A."/>
            <person name="Schwelm A."/>
            <person name="Schijlen E."/>
            <person name="Sun H."/>
            <person name="van den Burg H.A."/>
            <person name="van Ham R.C.H.J."/>
            <person name="Zhang S."/>
            <person name="Goodwin S.B."/>
            <person name="Grigoriev I.V."/>
            <person name="Collemare J."/>
            <person name="Bradshaw R.E."/>
        </authorList>
    </citation>
    <scope>NUCLEOTIDE SEQUENCE [LARGE SCALE GENOMIC DNA]</scope>
    <source>
        <strain evidence="3">NZE10 / CBS 128990</strain>
    </source>
</reference>
<evidence type="ECO:0000256" key="1">
    <source>
        <dbReference type="SAM" id="MobiDB-lite"/>
    </source>
</evidence>
<gene>
    <name evidence="2" type="ORF">DOTSEDRAFT_69024</name>
</gene>
<organism evidence="2 3">
    <name type="scientific">Dothistroma septosporum (strain NZE10 / CBS 128990)</name>
    <name type="common">Red band needle blight fungus</name>
    <name type="synonym">Mycosphaerella pini</name>
    <dbReference type="NCBI Taxonomy" id="675120"/>
    <lineage>
        <taxon>Eukaryota</taxon>
        <taxon>Fungi</taxon>
        <taxon>Dikarya</taxon>
        <taxon>Ascomycota</taxon>
        <taxon>Pezizomycotina</taxon>
        <taxon>Dothideomycetes</taxon>
        <taxon>Dothideomycetidae</taxon>
        <taxon>Mycosphaerellales</taxon>
        <taxon>Mycosphaerellaceae</taxon>
        <taxon>Dothistroma</taxon>
    </lineage>
</organism>